<dbReference type="InterPro" id="IPR015500">
    <property type="entry name" value="Peptidase_S8_subtilisin-rel"/>
</dbReference>
<dbReference type="Pfam" id="PF05922">
    <property type="entry name" value="Inhibitor_I9"/>
    <property type="match status" value="1"/>
</dbReference>
<comment type="similarity">
    <text evidence="1 5 6">Belongs to the peptidase S8 family.</text>
</comment>
<dbReference type="PROSITE" id="PS00138">
    <property type="entry name" value="SUBTILASE_SER"/>
    <property type="match status" value="1"/>
</dbReference>
<name>A0ABN2HFY5_9ACTN</name>
<dbReference type="PRINTS" id="PR00723">
    <property type="entry name" value="SUBTILISIN"/>
</dbReference>
<dbReference type="Gene3D" id="3.40.50.200">
    <property type="entry name" value="Peptidase S8/S53 domain"/>
    <property type="match status" value="1"/>
</dbReference>
<dbReference type="Proteomes" id="UP001500618">
    <property type="component" value="Unassembled WGS sequence"/>
</dbReference>
<evidence type="ECO:0000259" key="9">
    <source>
        <dbReference type="Pfam" id="PF05922"/>
    </source>
</evidence>
<evidence type="ECO:0008006" key="12">
    <source>
        <dbReference type="Google" id="ProtNLM"/>
    </source>
</evidence>
<dbReference type="InterPro" id="IPR023827">
    <property type="entry name" value="Peptidase_S8_Asp-AS"/>
</dbReference>
<dbReference type="PANTHER" id="PTHR43806:SF11">
    <property type="entry name" value="CEREVISIN-RELATED"/>
    <property type="match status" value="1"/>
</dbReference>
<dbReference type="Pfam" id="PF00082">
    <property type="entry name" value="Peptidase_S8"/>
    <property type="match status" value="1"/>
</dbReference>
<dbReference type="InterPro" id="IPR022398">
    <property type="entry name" value="Peptidase_S8_His-AS"/>
</dbReference>
<dbReference type="SUPFAM" id="SSF54897">
    <property type="entry name" value="Protease propeptides/inhibitors"/>
    <property type="match status" value="1"/>
</dbReference>
<feature type="active site" description="Charge relay system" evidence="5">
    <location>
        <position position="185"/>
    </location>
</feature>
<dbReference type="InterPro" id="IPR037045">
    <property type="entry name" value="S8pro/Inhibitor_I9_sf"/>
</dbReference>
<dbReference type="InterPro" id="IPR010259">
    <property type="entry name" value="S8pro/Inhibitor_I9"/>
</dbReference>
<keyword evidence="7" id="KW-0732">Signal</keyword>
<evidence type="ECO:0000259" key="8">
    <source>
        <dbReference type="Pfam" id="PF00082"/>
    </source>
</evidence>
<evidence type="ECO:0000256" key="5">
    <source>
        <dbReference type="PROSITE-ProRule" id="PRU01240"/>
    </source>
</evidence>
<gene>
    <name evidence="10" type="ORF">GCM10009765_40600</name>
</gene>
<evidence type="ECO:0000256" key="3">
    <source>
        <dbReference type="ARBA" id="ARBA00022801"/>
    </source>
</evidence>
<evidence type="ECO:0000256" key="4">
    <source>
        <dbReference type="ARBA" id="ARBA00022825"/>
    </source>
</evidence>
<dbReference type="Gene3D" id="3.30.70.80">
    <property type="entry name" value="Peptidase S8 propeptide/proteinase inhibitor I9"/>
    <property type="match status" value="1"/>
</dbReference>
<dbReference type="InterPro" id="IPR036852">
    <property type="entry name" value="Peptidase_S8/S53_dom_sf"/>
</dbReference>
<keyword evidence="11" id="KW-1185">Reference proteome</keyword>
<reference evidence="10 11" key="1">
    <citation type="journal article" date="2019" name="Int. J. Syst. Evol. Microbiol.">
        <title>The Global Catalogue of Microorganisms (GCM) 10K type strain sequencing project: providing services to taxonomists for standard genome sequencing and annotation.</title>
        <authorList>
            <consortium name="The Broad Institute Genomics Platform"/>
            <consortium name="The Broad Institute Genome Sequencing Center for Infectious Disease"/>
            <person name="Wu L."/>
            <person name="Ma J."/>
        </authorList>
    </citation>
    <scope>NUCLEOTIDE SEQUENCE [LARGE SCALE GENOMIC DNA]</scope>
    <source>
        <strain evidence="10 11">JCM 14718</strain>
    </source>
</reference>
<evidence type="ECO:0000256" key="6">
    <source>
        <dbReference type="RuleBase" id="RU003355"/>
    </source>
</evidence>
<dbReference type="EMBL" id="BAAANY010000014">
    <property type="protein sequence ID" value="GAA1686960.1"/>
    <property type="molecule type" value="Genomic_DNA"/>
</dbReference>
<evidence type="ECO:0000313" key="11">
    <source>
        <dbReference type="Proteomes" id="UP001500618"/>
    </source>
</evidence>
<dbReference type="InterPro" id="IPR050131">
    <property type="entry name" value="Peptidase_S8_subtilisin-like"/>
</dbReference>
<feature type="active site" description="Charge relay system" evidence="5">
    <location>
        <position position="154"/>
    </location>
</feature>
<dbReference type="InterPro" id="IPR023828">
    <property type="entry name" value="Peptidase_S8_Ser-AS"/>
</dbReference>
<proteinExistence type="inferred from homology"/>
<dbReference type="PROSITE" id="PS51892">
    <property type="entry name" value="SUBTILASE"/>
    <property type="match status" value="1"/>
</dbReference>
<dbReference type="RefSeq" id="WP_344311800.1">
    <property type="nucleotide sequence ID" value="NZ_BAAANY010000014.1"/>
</dbReference>
<dbReference type="PANTHER" id="PTHR43806">
    <property type="entry name" value="PEPTIDASE S8"/>
    <property type="match status" value="1"/>
</dbReference>
<feature type="domain" description="Inhibitor I9" evidence="9">
    <location>
        <begin position="74"/>
        <end position="117"/>
    </location>
</feature>
<dbReference type="CDD" id="cd04077">
    <property type="entry name" value="Peptidases_S8_PCSK9_ProteinaseK_like"/>
    <property type="match status" value="1"/>
</dbReference>
<protein>
    <recommendedName>
        <fullName evidence="12">S8 family serine peptidase</fullName>
    </recommendedName>
</protein>
<organism evidence="10 11">
    <name type="scientific">Fodinicola feengrottensis</name>
    <dbReference type="NCBI Taxonomy" id="435914"/>
    <lineage>
        <taxon>Bacteria</taxon>
        <taxon>Bacillati</taxon>
        <taxon>Actinomycetota</taxon>
        <taxon>Actinomycetes</taxon>
        <taxon>Mycobacteriales</taxon>
        <taxon>Fodinicola</taxon>
    </lineage>
</organism>
<feature type="chain" id="PRO_5046254481" description="S8 family serine peptidase" evidence="7">
    <location>
        <begin position="29"/>
        <end position="390"/>
    </location>
</feature>
<feature type="signal peptide" evidence="7">
    <location>
        <begin position="1"/>
        <end position="28"/>
    </location>
</feature>
<dbReference type="SUPFAM" id="SSF52743">
    <property type="entry name" value="Subtilisin-like"/>
    <property type="match status" value="1"/>
</dbReference>
<keyword evidence="3 5" id="KW-0378">Hydrolase</keyword>
<evidence type="ECO:0000256" key="7">
    <source>
        <dbReference type="SAM" id="SignalP"/>
    </source>
</evidence>
<evidence type="ECO:0000313" key="10">
    <source>
        <dbReference type="EMBL" id="GAA1686960.1"/>
    </source>
</evidence>
<dbReference type="InterPro" id="IPR034193">
    <property type="entry name" value="PCSK9_ProteinaseK-like"/>
</dbReference>
<accession>A0ABN2HFY5</accession>
<evidence type="ECO:0000256" key="2">
    <source>
        <dbReference type="ARBA" id="ARBA00022670"/>
    </source>
</evidence>
<sequence>MNPIATRAVRTLLASAVVALTVAGSALAGMPAQAAGARTTPAPYVTHGASAVTGEYIVQVAPGANPAAVAQSMGVRPEHVYTKVLHGFAAKMSSQQLSTARMQATVRSVNQDARIQVDSVPSWGLDRIDQPNLPLDNQFTVTATGAGVSAYVIDTGIDTTNADFGGRAQIAYDATGGDGKDCNGHGTHVAGTIGSTTYGIAHQVSLYAVRVLNCAGQGSYQDVIAGMDWVANNAHKPAVANMSLGGPSDSGVDTAATNLAASGVFLAVAAGNDGADASGHSPAEAPGVFTTAASDNADHNASWSNYGSLVEGYAPGVNITSLWLNGGTNTISGTSMATPHVAGVAALYKSANGDASSDAVISWLQSHASKGVISNAPAGTTKDLLQTAGL</sequence>
<comment type="caution">
    <text evidence="10">The sequence shown here is derived from an EMBL/GenBank/DDBJ whole genome shotgun (WGS) entry which is preliminary data.</text>
</comment>
<feature type="domain" description="Peptidase S8/S53" evidence="8">
    <location>
        <begin position="145"/>
        <end position="370"/>
    </location>
</feature>
<dbReference type="InterPro" id="IPR000209">
    <property type="entry name" value="Peptidase_S8/S53_dom"/>
</dbReference>
<feature type="active site" description="Charge relay system" evidence="5">
    <location>
        <position position="335"/>
    </location>
</feature>
<keyword evidence="2 5" id="KW-0645">Protease</keyword>
<dbReference type="PROSITE" id="PS00136">
    <property type="entry name" value="SUBTILASE_ASP"/>
    <property type="match status" value="1"/>
</dbReference>
<evidence type="ECO:0000256" key="1">
    <source>
        <dbReference type="ARBA" id="ARBA00011073"/>
    </source>
</evidence>
<keyword evidence="4 5" id="KW-0720">Serine protease</keyword>
<dbReference type="PROSITE" id="PS00137">
    <property type="entry name" value="SUBTILASE_HIS"/>
    <property type="match status" value="1"/>
</dbReference>